<dbReference type="InterPro" id="IPR004360">
    <property type="entry name" value="Glyas_Fos-R_dOase_dom"/>
</dbReference>
<dbReference type="Proteomes" id="UP001213972">
    <property type="component" value="Chromosome"/>
</dbReference>
<dbReference type="InterPro" id="IPR029068">
    <property type="entry name" value="Glyas_Bleomycin-R_OHBP_Dase"/>
</dbReference>
<evidence type="ECO:0000256" key="3">
    <source>
        <dbReference type="ARBA" id="ARBA00023163"/>
    </source>
</evidence>
<dbReference type="Gene3D" id="1.10.357.10">
    <property type="entry name" value="Tetracycline Repressor, domain 2"/>
    <property type="match status" value="1"/>
</dbReference>
<dbReference type="Pfam" id="PF00903">
    <property type="entry name" value="Glyoxalase"/>
    <property type="match status" value="1"/>
</dbReference>
<dbReference type="InterPro" id="IPR050109">
    <property type="entry name" value="HTH-type_TetR-like_transc_reg"/>
</dbReference>
<feature type="DNA-binding region" description="H-T-H motif" evidence="4">
    <location>
        <begin position="31"/>
        <end position="50"/>
    </location>
</feature>
<dbReference type="GO" id="GO:0003700">
    <property type="term" value="F:DNA-binding transcription factor activity"/>
    <property type="evidence" value="ECO:0007669"/>
    <property type="project" value="TreeGrafter"/>
</dbReference>
<dbReference type="PRINTS" id="PR00455">
    <property type="entry name" value="HTHTETR"/>
</dbReference>
<dbReference type="InterPro" id="IPR001647">
    <property type="entry name" value="HTH_TetR"/>
</dbReference>
<dbReference type="PROSITE" id="PS50977">
    <property type="entry name" value="HTH_TETR_2"/>
    <property type="match status" value="1"/>
</dbReference>
<dbReference type="PANTHER" id="PTHR30055:SF238">
    <property type="entry name" value="MYCOFACTOCIN BIOSYNTHESIS TRANSCRIPTIONAL REGULATOR MFTR-RELATED"/>
    <property type="match status" value="1"/>
</dbReference>
<dbReference type="SUPFAM" id="SSF46689">
    <property type="entry name" value="Homeodomain-like"/>
    <property type="match status" value="1"/>
</dbReference>
<dbReference type="InterPro" id="IPR009057">
    <property type="entry name" value="Homeodomain-like_sf"/>
</dbReference>
<gene>
    <name evidence="7" type="ORF">P0Y48_04920</name>
</gene>
<feature type="domain" description="HTH tetR-type" evidence="5">
    <location>
        <begin position="8"/>
        <end position="68"/>
    </location>
</feature>
<keyword evidence="3" id="KW-0804">Transcription</keyword>
<keyword evidence="1" id="KW-0805">Transcription regulation</keyword>
<dbReference type="Gene3D" id="3.10.180.10">
    <property type="entry name" value="2,3-Dihydroxybiphenyl 1,2-Dioxygenase, domain 1"/>
    <property type="match status" value="1"/>
</dbReference>
<evidence type="ECO:0000259" key="6">
    <source>
        <dbReference type="PROSITE" id="PS51819"/>
    </source>
</evidence>
<evidence type="ECO:0000313" key="7">
    <source>
        <dbReference type="EMBL" id="WEK14548.1"/>
    </source>
</evidence>
<feature type="domain" description="VOC" evidence="6">
    <location>
        <begin position="187"/>
        <end position="312"/>
    </location>
</feature>
<reference evidence="7" key="1">
    <citation type="submission" date="2023-03" db="EMBL/GenBank/DDBJ databases">
        <title>Andean soil-derived lignocellulolytic bacterial consortium as a source of novel taxa and putative plastic-active enzymes.</title>
        <authorList>
            <person name="Diaz-Garcia L."/>
            <person name="Chuvochina M."/>
            <person name="Feuerriegel G."/>
            <person name="Bunk B."/>
            <person name="Sproer C."/>
            <person name="Streit W.R."/>
            <person name="Rodriguez L.M."/>
            <person name="Overmann J."/>
            <person name="Jimenez D.J."/>
        </authorList>
    </citation>
    <scope>NUCLEOTIDE SEQUENCE</scope>
    <source>
        <strain evidence="7">MAG 4610</strain>
    </source>
</reference>
<dbReference type="SUPFAM" id="SSF54593">
    <property type="entry name" value="Glyoxalase/Bleomycin resistance protein/Dihydroxybiphenyl dioxygenase"/>
    <property type="match status" value="1"/>
</dbReference>
<keyword evidence="2 4" id="KW-0238">DNA-binding</keyword>
<organism evidence="7 8">
    <name type="scientific">Candidatus Microbacterium phytovorans</name>
    <dbReference type="NCBI Taxonomy" id="3121374"/>
    <lineage>
        <taxon>Bacteria</taxon>
        <taxon>Bacillati</taxon>
        <taxon>Actinomycetota</taxon>
        <taxon>Actinomycetes</taxon>
        <taxon>Micrococcales</taxon>
        <taxon>Microbacteriaceae</taxon>
        <taxon>Microbacterium</taxon>
    </lineage>
</organism>
<evidence type="ECO:0000256" key="2">
    <source>
        <dbReference type="ARBA" id="ARBA00023125"/>
    </source>
</evidence>
<accession>A0AAJ5W4D0</accession>
<evidence type="ECO:0000313" key="8">
    <source>
        <dbReference type="Proteomes" id="UP001213972"/>
    </source>
</evidence>
<evidence type="ECO:0000259" key="5">
    <source>
        <dbReference type="PROSITE" id="PS50977"/>
    </source>
</evidence>
<dbReference type="InterPro" id="IPR037523">
    <property type="entry name" value="VOC_core"/>
</dbReference>
<dbReference type="PANTHER" id="PTHR30055">
    <property type="entry name" value="HTH-TYPE TRANSCRIPTIONAL REGULATOR RUTR"/>
    <property type="match status" value="1"/>
</dbReference>
<protein>
    <submittedName>
        <fullName evidence="7">TetR family transcriptional regulator</fullName>
    </submittedName>
</protein>
<proteinExistence type="predicted"/>
<evidence type="ECO:0000256" key="4">
    <source>
        <dbReference type="PROSITE-ProRule" id="PRU00335"/>
    </source>
</evidence>
<dbReference type="AlphaFoldDB" id="A0AAJ5W4D0"/>
<dbReference type="Pfam" id="PF00440">
    <property type="entry name" value="TetR_N"/>
    <property type="match status" value="1"/>
</dbReference>
<evidence type="ECO:0000256" key="1">
    <source>
        <dbReference type="ARBA" id="ARBA00023015"/>
    </source>
</evidence>
<dbReference type="GO" id="GO:0000976">
    <property type="term" value="F:transcription cis-regulatory region binding"/>
    <property type="evidence" value="ECO:0007669"/>
    <property type="project" value="TreeGrafter"/>
</dbReference>
<name>A0AAJ5W4D0_9MICO</name>
<dbReference type="PROSITE" id="PS51819">
    <property type="entry name" value="VOC"/>
    <property type="match status" value="1"/>
</dbReference>
<sequence>MSTGRPKSSSRETLSEAACELFLERGYDSTTVGDIAARAGVSRSSFFNYFASKADVLWAGLDERLVVAEGALEAGAEIRAALALIAEDFAPDALALALVNADAMGIAAELDRESALRRARVAAAVARRLAVEGASVIEAQVCGAAHGGAVIAAIEEWARHGPGATSLRAVLDAALDAAGSTLPRPVRQLRVVARADHFDGAVTFYRDVLGMAEQESYQGDGGARVVILDAGRATLELSNAAQIDLIDRVETDGDAPSESIRLAIEVDDTVSVTASLLEAGALLEAAPRVTPWRSRNARVRGAAGLQLTVFQELDRPS</sequence>
<dbReference type="EMBL" id="CP119321">
    <property type="protein sequence ID" value="WEK14548.1"/>
    <property type="molecule type" value="Genomic_DNA"/>
</dbReference>